<dbReference type="RefSeq" id="WP_068446945.1">
    <property type="nucleotide sequence ID" value="NZ_CP150660.1"/>
</dbReference>
<evidence type="ECO:0000313" key="1">
    <source>
        <dbReference type="EMBL" id="OAD46723.1"/>
    </source>
</evidence>
<gene>
    <name evidence="1" type="ORF">LPB303_00265</name>
</gene>
<dbReference type="OrthoDB" id="958298at2"/>
<comment type="caution">
    <text evidence="1">The sequence shown here is derived from an EMBL/GenBank/DDBJ whole genome shotgun (WGS) entry which is preliminary data.</text>
</comment>
<dbReference type="Proteomes" id="UP000076923">
    <property type="component" value="Unassembled WGS sequence"/>
</dbReference>
<proteinExistence type="predicted"/>
<evidence type="ECO:0000313" key="2">
    <source>
        <dbReference type="Proteomes" id="UP000076923"/>
    </source>
</evidence>
<reference evidence="1 2" key="1">
    <citation type="submission" date="2016-02" db="EMBL/GenBank/DDBJ databases">
        <title>Draft genome sequence of Polaribacter atrinae KACC17473.</title>
        <authorList>
            <person name="Shin S.-K."/>
            <person name="Yi H."/>
        </authorList>
    </citation>
    <scope>NUCLEOTIDE SEQUENCE [LARGE SCALE GENOMIC DNA]</scope>
    <source>
        <strain evidence="1 2">KACC 17473</strain>
    </source>
</reference>
<protein>
    <recommendedName>
        <fullName evidence="3">Addiction module toxin RelE</fullName>
    </recommendedName>
</protein>
<accession>A0A176TGR8</accession>
<organism evidence="1 2">
    <name type="scientific">Polaribacter atrinae</name>
    <dbReference type="NCBI Taxonomy" id="1333662"/>
    <lineage>
        <taxon>Bacteria</taxon>
        <taxon>Pseudomonadati</taxon>
        <taxon>Bacteroidota</taxon>
        <taxon>Flavobacteriia</taxon>
        <taxon>Flavobacteriales</taxon>
        <taxon>Flavobacteriaceae</taxon>
    </lineage>
</organism>
<dbReference type="EMBL" id="LVWE01000001">
    <property type="protein sequence ID" value="OAD46723.1"/>
    <property type="molecule type" value="Genomic_DNA"/>
</dbReference>
<name>A0A176TGR8_9FLAO</name>
<dbReference type="STRING" id="1333662.LPB303_00265"/>
<sequence>MDVFCTQDFKVELQSLLKDKKYKSYEKLIIKFFLENNPLSATIINGVNPPIPLLKKRIGGKKALRVYYYLFEIKGKIYLSHVHPKIGSQGKSNISNTHQQELMATLVRSIKSKDVFKIECVNDKIVFT</sequence>
<evidence type="ECO:0008006" key="3">
    <source>
        <dbReference type="Google" id="ProtNLM"/>
    </source>
</evidence>
<dbReference type="AlphaFoldDB" id="A0A176TGR8"/>
<keyword evidence="2" id="KW-1185">Reference proteome</keyword>